<dbReference type="GO" id="GO:0015935">
    <property type="term" value="C:small ribosomal subunit"/>
    <property type="evidence" value="ECO:0007669"/>
    <property type="project" value="TreeGrafter"/>
</dbReference>
<proteinExistence type="inferred from homology"/>
<dbReference type="GO" id="GO:0005829">
    <property type="term" value="C:cytosol"/>
    <property type="evidence" value="ECO:0007669"/>
    <property type="project" value="TreeGrafter"/>
</dbReference>
<keyword evidence="3 7" id="KW-0694">RNA-binding</keyword>
<dbReference type="GO" id="GO:0019843">
    <property type="term" value="F:rRNA binding"/>
    <property type="evidence" value="ECO:0007669"/>
    <property type="project" value="UniProtKB-UniRule"/>
</dbReference>
<dbReference type="STRING" id="1798382.A3D77_00220"/>
<evidence type="ECO:0000256" key="8">
    <source>
        <dbReference type="RuleBase" id="RU003830"/>
    </source>
</evidence>
<gene>
    <name evidence="7" type="primary">rpsM</name>
    <name evidence="10" type="ORF">A3D77_00220</name>
</gene>
<name>A0A1F5ZWI1_9BACT</name>
<comment type="function">
    <text evidence="7">Located at the top of the head of the 30S subunit, it contacts several helices of the 16S rRNA. In the 70S ribosome it contacts the 23S rRNA (bridge B1a) and protein L5 of the 50S subunit (bridge B1b), connecting the 2 subunits; these bridges are implicated in subunit movement. Contacts the tRNAs in the A and P-sites.</text>
</comment>
<organism evidence="10 11">
    <name type="scientific">Candidatus Gottesmanbacteria bacterium RIFCSPHIGHO2_02_FULL_39_11</name>
    <dbReference type="NCBI Taxonomy" id="1798382"/>
    <lineage>
        <taxon>Bacteria</taxon>
        <taxon>Candidatus Gottesmaniibacteriota</taxon>
    </lineage>
</organism>
<comment type="similarity">
    <text evidence="1 7 8">Belongs to the universal ribosomal protein uS13 family.</text>
</comment>
<dbReference type="GO" id="GO:0003735">
    <property type="term" value="F:structural constituent of ribosome"/>
    <property type="evidence" value="ECO:0007669"/>
    <property type="project" value="InterPro"/>
</dbReference>
<dbReference type="GO" id="GO:0006412">
    <property type="term" value="P:translation"/>
    <property type="evidence" value="ECO:0007669"/>
    <property type="project" value="UniProtKB-UniRule"/>
</dbReference>
<keyword evidence="5 7" id="KW-0687">Ribonucleoprotein</keyword>
<evidence type="ECO:0000256" key="1">
    <source>
        <dbReference type="ARBA" id="ARBA00008080"/>
    </source>
</evidence>
<dbReference type="HAMAP" id="MF_01315">
    <property type="entry name" value="Ribosomal_uS13"/>
    <property type="match status" value="1"/>
</dbReference>
<dbReference type="AlphaFoldDB" id="A0A1F5ZWI1"/>
<dbReference type="PANTHER" id="PTHR10871">
    <property type="entry name" value="30S RIBOSOMAL PROTEIN S13/40S RIBOSOMAL PROTEIN S18"/>
    <property type="match status" value="1"/>
</dbReference>
<evidence type="ECO:0000256" key="2">
    <source>
        <dbReference type="ARBA" id="ARBA00022730"/>
    </source>
</evidence>
<protein>
    <recommendedName>
        <fullName evidence="6 7">Small ribosomal subunit protein uS13</fullName>
    </recommendedName>
</protein>
<dbReference type="InterPro" id="IPR027437">
    <property type="entry name" value="Rbsml_uS13_C"/>
</dbReference>
<evidence type="ECO:0000313" key="11">
    <source>
        <dbReference type="Proteomes" id="UP000176923"/>
    </source>
</evidence>
<keyword evidence="2 7" id="KW-0699">rRNA-binding</keyword>
<sequence length="144" mass="15968">MARVAGIDLPNQKRVDIALTYLYGIGRSNVHRLLLLSQVDGTKKIKDLTEEEVSKIQKILDKEFTVEGNLRVQIAGNVKRLKEIGSYRGLRHTRNLPSRGQRTRSNARTKRGARKTVGALKKEIRAQVDQAQAAKPAEGGGKGK</sequence>
<keyword evidence="4 7" id="KW-0689">Ribosomal protein</keyword>
<evidence type="ECO:0000256" key="4">
    <source>
        <dbReference type="ARBA" id="ARBA00022980"/>
    </source>
</evidence>
<comment type="subunit">
    <text evidence="7">Part of the 30S ribosomal subunit. Forms a loose heterodimer with protein S19. Forms two bridges to the 50S subunit in the 70S ribosome.</text>
</comment>
<evidence type="ECO:0000256" key="7">
    <source>
        <dbReference type="HAMAP-Rule" id="MF_01315"/>
    </source>
</evidence>
<dbReference type="Proteomes" id="UP000176923">
    <property type="component" value="Unassembled WGS sequence"/>
</dbReference>
<evidence type="ECO:0000256" key="9">
    <source>
        <dbReference type="SAM" id="MobiDB-lite"/>
    </source>
</evidence>
<dbReference type="InterPro" id="IPR001892">
    <property type="entry name" value="Ribosomal_uS13"/>
</dbReference>
<feature type="region of interest" description="Disordered" evidence="9">
    <location>
        <begin position="92"/>
        <end position="144"/>
    </location>
</feature>
<dbReference type="InterPro" id="IPR019980">
    <property type="entry name" value="Ribosomal_uS13_bac-type"/>
</dbReference>
<dbReference type="EMBL" id="MFJL01000007">
    <property type="protein sequence ID" value="OGG16846.1"/>
    <property type="molecule type" value="Genomic_DNA"/>
</dbReference>
<dbReference type="PANTHER" id="PTHR10871:SF1">
    <property type="entry name" value="SMALL RIBOSOMAL SUBUNIT PROTEIN US13M"/>
    <property type="match status" value="1"/>
</dbReference>
<dbReference type="Gene3D" id="1.10.8.50">
    <property type="match status" value="1"/>
</dbReference>
<dbReference type="Pfam" id="PF00416">
    <property type="entry name" value="Ribosomal_S13"/>
    <property type="match status" value="1"/>
</dbReference>
<dbReference type="GO" id="GO:0000049">
    <property type="term" value="F:tRNA binding"/>
    <property type="evidence" value="ECO:0007669"/>
    <property type="project" value="UniProtKB-UniRule"/>
</dbReference>
<dbReference type="PROSITE" id="PS50159">
    <property type="entry name" value="RIBOSOMAL_S13_2"/>
    <property type="match status" value="1"/>
</dbReference>
<evidence type="ECO:0000256" key="6">
    <source>
        <dbReference type="ARBA" id="ARBA00035166"/>
    </source>
</evidence>
<feature type="compositionally biased region" description="Basic residues" evidence="9">
    <location>
        <begin position="101"/>
        <end position="114"/>
    </location>
</feature>
<keyword evidence="7" id="KW-0820">tRNA-binding</keyword>
<dbReference type="FunFam" id="1.10.8.50:FF:000001">
    <property type="entry name" value="30S ribosomal protein S13"/>
    <property type="match status" value="1"/>
</dbReference>
<comment type="caution">
    <text evidence="10">The sequence shown here is derived from an EMBL/GenBank/DDBJ whole genome shotgun (WGS) entry which is preliminary data.</text>
</comment>
<dbReference type="NCBIfam" id="TIGR03631">
    <property type="entry name" value="uS13_bact"/>
    <property type="match status" value="1"/>
</dbReference>
<dbReference type="PIRSF" id="PIRSF002134">
    <property type="entry name" value="Ribosomal_S13"/>
    <property type="match status" value="1"/>
</dbReference>
<dbReference type="SUPFAM" id="SSF46946">
    <property type="entry name" value="S13-like H2TH domain"/>
    <property type="match status" value="1"/>
</dbReference>
<reference evidence="10 11" key="1">
    <citation type="journal article" date="2016" name="Nat. Commun.">
        <title>Thousands of microbial genomes shed light on interconnected biogeochemical processes in an aquifer system.</title>
        <authorList>
            <person name="Anantharaman K."/>
            <person name="Brown C.T."/>
            <person name="Hug L.A."/>
            <person name="Sharon I."/>
            <person name="Castelle C.J."/>
            <person name="Probst A.J."/>
            <person name="Thomas B.C."/>
            <person name="Singh A."/>
            <person name="Wilkins M.J."/>
            <person name="Karaoz U."/>
            <person name="Brodie E.L."/>
            <person name="Williams K.H."/>
            <person name="Hubbard S.S."/>
            <person name="Banfield J.F."/>
        </authorList>
    </citation>
    <scope>NUCLEOTIDE SEQUENCE [LARGE SCALE GENOMIC DNA]</scope>
</reference>
<evidence type="ECO:0000256" key="5">
    <source>
        <dbReference type="ARBA" id="ARBA00023274"/>
    </source>
</evidence>
<dbReference type="Gene3D" id="4.10.910.10">
    <property type="entry name" value="30s ribosomal protein s13, domain 2"/>
    <property type="match status" value="1"/>
</dbReference>
<evidence type="ECO:0000313" key="10">
    <source>
        <dbReference type="EMBL" id="OGG16846.1"/>
    </source>
</evidence>
<accession>A0A1F5ZWI1</accession>
<dbReference type="InterPro" id="IPR010979">
    <property type="entry name" value="Ribosomal_uS13-like_H2TH"/>
</dbReference>
<evidence type="ECO:0000256" key="3">
    <source>
        <dbReference type="ARBA" id="ARBA00022884"/>
    </source>
</evidence>